<evidence type="ECO:0000256" key="1">
    <source>
        <dbReference type="SAM" id="MobiDB-lite"/>
    </source>
</evidence>
<feature type="compositionally biased region" description="Basic and acidic residues" evidence="1">
    <location>
        <begin position="328"/>
        <end position="337"/>
    </location>
</feature>
<comment type="caution">
    <text evidence="3">The sequence shown here is derived from an EMBL/GenBank/DDBJ whole genome shotgun (WGS) entry which is preliminary data.</text>
</comment>
<protein>
    <recommendedName>
        <fullName evidence="5">Transmembrane protein</fullName>
    </recommendedName>
</protein>
<gene>
    <name evidence="3" type="ORF">CDD80_327</name>
</gene>
<sequence length="349" mass="38433">MPQTASTPSIGLAFLDRRLSRCSGWNCLSSAQKSGIIFSIAFVSVVLFLFYMHCLGKAAISRRERRSVRLPGGRRVPRQNLGPHGSIIAQLPVVWRWPGNRTEVVYQPALFDVEGRPGPRAHPVAFSDHHQYSVSSPGIWQQRHGGNAHPAIRPMPSQLPASPRLPNQPTWRQRLSRAMRLPVGRASTIASDSVAGGSATRESLNMACLAPAATDKAQSDDRLPQNGRGCDDTPEASETRSIQTNVATVHSDDFHMVEPTPRPTQRHDTIREHSVEIAEVRDLAATGEPAGFNDDLEDGRHEKVRGTAEKLQERFWIPSVSSFHPYNGRRDQSEKGAECGAIETGKIKP</sequence>
<keyword evidence="2" id="KW-1133">Transmembrane helix</keyword>
<dbReference type="AlphaFoldDB" id="A0A2C5Z746"/>
<name>A0A2C5Z746_9HYPO</name>
<keyword evidence="2" id="KW-0472">Membrane</keyword>
<feature type="region of interest" description="Disordered" evidence="1">
    <location>
        <begin position="326"/>
        <end position="349"/>
    </location>
</feature>
<keyword evidence="4" id="KW-1185">Reference proteome</keyword>
<dbReference type="OrthoDB" id="5236168at2759"/>
<evidence type="ECO:0000256" key="2">
    <source>
        <dbReference type="SAM" id="Phobius"/>
    </source>
</evidence>
<evidence type="ECO:0000313" key="3">
    <source>
        <dbReference type="EMBL" id="PHH77675.1"/>
    </source>
</evidence>
<accession>A0A2C5Z746</accession>
<reference evidence="3 4" key="1">
    <citation type="submission" date="2017-06" db="EMBL/GenBank/DDBJ databases">
        <title>Ant-infecting Ophiocordyceps genomes reveal a high diversity of potential behavioral manipulation genes and a possible major role for enterotoxins.</title>
        <authorList>
            <person name="De Bekker C."/>
            <person name="Evans H.C."/>
            <person name="Brachmann A."/>
            <person name="Hughes D.P."/>
        </authorList>
    </citation>
    <scope>NUCLEOTIDE SEQUENCE [LARGE SCALE GENOMIC DNA]</scope>
    <source>
        <strain evidence="3 4">Map16</strain>
    </source>
</reference>
<organism evidence="3 4">
    <name type="scientific">Ophiocordyceps camponoti-rufipedis</name>
    <dbReference type="NCBI Taxonomy" id="2004952"/>
    <lineage>
        <taxon>Eukaryota</taxon>
        <taxon>Fungi</taxon>
        <taxon>Dikarya</taxon>
        <taxon>Ascomycota</taxon>
        <taxon>Pezizomycotina</taxon>
        <taxon>Sordariomycetes</taxon>
        <taxon>Hypocreomycetidae</taxon>
        <taxon>Hypocreales</taxon>
        <taxon>Ophiocordycipitaceae</taxon>
        <taxon>Ophiocordyceps</taxon>
    </lineage>
</organism>
<dbReference type="Proteomes" id="UP000226431">
    <property type="component" value="Unassembled WGS sequence"/>
</dbReference>
<evidence type="ECO:0008006" key="5">
    <source>
        <dbReference type="Google" id="ProtNLM"/>
    </source>
</evidence>
<feature type="region of interest" description="Disordered" evidence="1">
    <location>
        <begin position="215"/>
        <end position="241"/>
    </location>
</feature>
<proteinExistence type="predicted"/>
<evidence type="ECO:0000313" key="4">
    <source>
        <dbReference type="Proteomes" id="UP000226431"/>
    </source>
</evidence>
<feature type="region of interest" description="Disordered" evidence="1">
    <location>
        <begin position="136"/>
        <end position="166"/>
    </location>
</feature>
<feature type="transmembrane region" description="Helical" evidence="2">
    <location>
        <begin position="36"/>
        <end position="56"/>
    </location>
</feature>
<keyword evidence="2" id="KW-0812">Transmembrane</keyword>
<dbReference type="EMBL" id="NJES01000109">
    <property type="protein sequence ID" value="PHH77675.1"/>
    <property type="molecule type" value="Genomic_DNA"/>
</dbReference>